<dbReference type="AlphaFoldDB" id="A0A8W7PXY1"/>
<protein>
    <submittedName>
        <fullName evidence="1">Uncharacterized protein</fullName>
    </submittedName>
</protein>
<evidence type="ECO:0000313" key="1">
    <source>
        <dbReference type="EnsemblMetazoa" id="ACOM039575-PA.1"/>
    </source>
</evidence>
<sequence>MGTPIDDAKLTNELGWNEWTLVKSVRWSSGIVGTGTVSSSNTTIRNAVALLVSISAQSKAWNERGRTTRLPGTFLFLKIYGYPEIVKTHCNRTSLPRISIIVSPLTIIELDVVGIPTLRLGGVKSFNHMRT</sequence>
<proteinExistence type="predicted"/>
<reference evidence="1" key="1">
    <citation type="submission" date="2022-08" db="UniProtKB">
        <authorList>
            <consortium name="EnsemblMetazoa"/>
        </authorList>
    </citation>
    <scope>IDENTIFICATION</scope>
</reference>
<accession>A0A8W7PXY1</accession>
<dbReference type="Proteomes" id="UP000075882">
    <property type="component" value="Unassembled WGS sequence"/>
</dbReference>
<dbReference type="EnsemblMetazoa" id="ACOM039575-RA">
    <property type="protein sequence ID" value="ACOM039575-PA.1"/>
    <property type="gene ID" value="ACOM039575"/>
</dbReference>
<name>A0A8W7PXY1_ANOCL</name>
<organism evidence="1">
    <name type="scientific">Anopheles coluzzii</name>
    <name type="common">African malaria mosquito</name>
    <dbReference type="NCBI Taxonomy" id="1518534"/>
    <lineage>
        <taxon>Eukaryota</taxon>
        <taxon>Metazoa</taxon>
        <taxon>Ecdysozoa</taxon>
        <taxon>Arthropoda</taxon>
        <taxon>Hexapoda</taxon>
        <taxon>Insecta</taxon>
        <taxon>Pterygota</taxon>
        <taxon>Neoptera</taxon>
        <taxon>Endopterygota</taxon>
        <taxon>Diptera</taxon>
        <taxon>Nematocera</taxon>
        <taxon>Culicoidea</taxon>
        <taxon>Culicidae</taxon>
        <taxon>Anophelinae</taxon>
        <taxon>Anopheles</taxon>
    </lineage>
</organism>